<organism evidence="1 2">
    <name type="scientific">Homarus americanus</name>
    <name type="common">American lobster</name>
    <dbReference type="NCBI Taxonomy" id="6706"/>
    <lineage>
        <taxon>Eukaryota</taxon>
        <taxon>Metazoa</taxon>
        <taxon>Ecdysozoa</taxon>
        <taxon>Arthropoda</taxon>
        <taxon>Crustacea</taxon>
        <taxon>Multicrustacea</taxon>
        <taxon>Malacostraca</taxon>
        <taxon>Eumalacostraca</taxon>
        <taxon>Eucarida</taxon>
        <taxon>Decapoda</taxon>
        <taxon>Pleocyemata</taxon>
        <taxon>Astacidea</taxon>
        <taxon>Nephropoidea</taxon>
        <taxon>Nephropidae</taxon>
        <taxon>Homarus</taxon>
    </lineage>
</organism>
<name>A0A8J5JEP3_HOMAM</name>
<protein>
    <submittedName>
        <fullName evidence="1">Uncharacterized protein</fullName>
    </submittedName>
</protein>
<dbReference type="Proteomes" id="UP000747542">
    <property type="component" value="Unassembled WGS sequence"/>
</dbReference>
<accession>A0A8J5JEP3</accession>
<gene>
    <name evidence="1" type="ORF">Hamer_G022602</name>
</gene>
<dbReference type="EMBL" id="JAHLQT010039966">
    <property type="protein sequence ID" value="KAG7156136.1"/>
    <property type="molecule type" value="Genomic_DNA"/>
</dbReference>
<proteinExistence type="predicted"/>
<evidence type="ECO:0000313" key="2">
    <source>
        <dbReference type="Proteomes" id="UP000747542"/>
    </source>
</evidence>
<comment type="caution">
    <text evidence="1">The sequence shown here is derived from an EMBL/GenBank/DDBJ whole genome shotgun (WGS) entry which is preliminary data.</text>
</comment>
<dbReference type="AlphaFoldDB" id="A0A8J5JEP3"/>
<evidence type="ECO:0000313" key="1">
    <source>
        <dbReference type="EMBL" id="KAG7156136.1"/>
    </source>
</evidence>
<keyword evidence="2" id="KW-1185">Reference proteome</keyword>
<reference evidence="1" key="1">
    <citation type="journal article" date="2021" name="Sci. Adv.">
        <title>The American lobster genome reveals insights on longevity, neural, and immune adaptations.</title>
        <authorList>
            <person name="Polinski J.M."/>
            <person name="Zimin A.V."/>
            <person name="Clark K.F."/>
            <person name="Kohn A.B."/>
            <person name="Sadowski N."/>
            <person name="Timp W."/>
            <person name="Ptitsyn A."/>
            <person name="Khanna P."/>
            <person name="Romanova D.Y."/>
            <person name="Williams P."/>
            <person name="Greenwood S.J."/>
            <person name="Moroz L.L."/>
            <person name="Walt D.R."/>
            <person name="Bodnar A.G."/>
        </authorList>
    </citation>
    <scope>NUCLEOTIDE SEQUENCE</scope>
    <source>
        <strain evidence="1">GMGI-L3</strain>
    </source>
</reference>
<sequence>MSVLKKTRLWARSQTCGR</sequence>